<evidence type="ECO:0000313" key="3">
    <source>
        <dbReference type="WBParaSite" id="L893_g3657.t1"/>
    </source>
</evidence>
<reference evidence="3" key="1">
    <citation type="submission" date="2016-11" db="UniProtKB">
        <authorList>
            <consortium name="WormBaseParasite"/>
        </authorList>
    </citation>
    <scope>IDENTIFICATION</scope>
</reference>
<sequence length="50" mass="5650">RTSPRRPPSPRTPRSWSVRATSQSPRGSSWPSRPLWAPLIVAEEVQDNVL</sequence>
<feature type="region of interest" description="Disordered" evidence="1">
    <location>
        <begin position="1"/>
        <end position="33"/>
    </location>
</feature>
<protein>
    <submittedName>
        <fullName evidence="3">Uncharacterized protein</fullName>
    </submittedName>
</protein>
<dbReference type="AlphaFoldDB" id="A0A1I8AA60"/>
<feature type="compositionally biased region" description="Pro residues" evidence="1">
    <location>
        <begin position="1"/>
        <end position="11"/>
    </location>
</feature>
<dbReference type="WBParaSite" id="L893_g3657.t1">
    <property type="protein sequence ID" value="L893_g3657.t1"/>
    <property type="gene ID" value="L893_g3657"/>
</dbReference>
<name>A0A1I8AA60_9BILA</name>
<keyword evidence="2" id="KW-1185">Reference proteome</keyword>
<evidence type="ECO:0000313" key="2">
    <source>
        <dbReference type="Proteomes" id="UP000095287"/>
    </source>
</evidence>
<evidence type="ECO:0000256" key="1">
    <source>
        <dbReference type="SAM" id="MobiDB-lite"/>
    </source>
</evidence>
<organism evidence="2 3">
    <name type="scientific">Steinernema glaseri</name>
    <dbReference type="NCBI Taxonomy" id="37863"/>
    <lineage>
        <taxon>Eukaryota</taxon>
        <taxon>Metazoa</taxon>
        <taxon>Ecdysozoa</taxon>
        <taxon>Nematoda</taxon>
        <taxon>Chromadorea</taxon>
        <taxon>Rhabditida</taxon>
        <taxon>Tylenchina</taxon>
        <taxon>Panagrolaimomorpha</taxon>
        <taxon>Strongyloidoidea</taxon>
        <taxon>Steinernematidae</taxon>
        <taxon>Steinernema</taxon>
    </lineage>
</organism>
<proteinExistence type="predicted"/>
<dbReference type="Proteomes" id="UP000095287">
    <property type="component" value="Unplaced"/>
</dbReference>
<feature type="compositionally biased region" description="Polar residues" evidence="1">
    <location>
        <begin position="18"/>
        <end position="31"/>
    </location>
</feature>
<accession>A0A1I8AA60</accession>